<dbReference type="SUPFAM" id="SSF46689">
    <property type="entry name" value="Homeodomain-like"/>
    <property type="match status" value="1"/>
</dbReference>
<dbReference type="EMBL" id="JACEIK010006843">
    <property type="protein sequence ID" value="MCE3049355.1"/>
    <property type="molecule type" value="Genomic_DNA"/>
</dbReference>
<dbReference type="InterPro" id="IPR045224">
    <property type="entry name" value="HDZip_class_I_plant"/>
</dbReference>
<dbReference type="SMART" id="SM00389">
    <property type="entry name" value="HOX"/>
    <property type="match status" value="1"/>
</dbReference>
<feature type="region of interest" description="Disordered" evidence="11">
    <location>
        <begin position="21"/>
        <end position="51"/>
    </location>
</feature>
<comment type="caution">
    <text evidence="13">The sequence shown here is derived from an EMBL/GenBank/DDBJ whole genome shotgun (WGS) entry which is preliminary data.</text>
</comment>
<name>A0ABS8WIM4_DATST</name>
<dbReference type="InterPro" id="IPR000047">
    <property type="entry name" value="HTH_motif"/>
</dbReference>
<evidence type="ECO:0000313" key="14">
    <source>
        <dbReference type="Proteomes" id="UP000823775"/>
    </source>
</evidence>
<keyword evidence="3 8" id="KW-0238">DNA-binding</keyword>
<evidence type="ECO:0000256" key="1">
    <source>
        <dbReference type="ARBA" id="ARBA00004123"/>
    </source>
</evidence>
<evidence type="ECO:0000313" key="13">
    <source>
        <dbReference type="EMBL" id="MCE3049355.1"/>
    </source>
</evidence>
<keyword evidence="6 8" id="KW-0539">Nucleus</keyword>
<keyword evidence="14" id="KW-1185">Reference proteome</keyword>
<evidence type="ECO:0000256" key="4">
    <source>
        <dbReference type="ARBA" id="ARBA00023155"/>
    </source>
</evidence>
<protein>
    <recommendedName>
        <fullName evidence="10">Homeobox-leucine zipper protein</fullName>
    </recommendedName>
    <alternativeName>
        <fullName evidence="10">HD-ZIP protein</fullName>
    </alternativeName>
    <alternativeName>
        <fullName evidence="10">Homeodomain transcription factor</fullName>
    </alternativeName>
</protein>
<dbReference type="Pfam" id="PF00046">
    <property type="entry name" value="Homeodomain"/>
    <property type="match status" value="1"/>
</dbReference>
<evidence type="ECO:0000256" key="7">
    <source>
        <dbReference type="ARBA" id="ARBA00025748"/>
    </source>
</evidence>
<proteinExistence type="inferred from homology"/>
<dbReference type="Gene3D" id="1.10.10.60">
    <property type="entry name" value="Homeodomain-like"/>
    <property type="match status" value="1"/>
</dbReference>
<evidence type="ECO:0000256" key="2">
    <source>
        <dbReference type="ARBA" id="ARBA00023015"/>
    </source>
</evidence>
<evidence type="ECO:0000256" key="6">
    <source>
        <dbReference type="ARBA" id="ARBA00023242"/>
    </source>
</evidence>
<feature type="DNA-binding region" description="Homeobox" evidence="8">
    <location>
        <begin position="57"/>
        <end position="111"/>
    </location>
</feature>
<evidence type="ECO:0000256" key="3">
    <source>
        <dbReference type="ARBA" id="ARBA00023125"/>
    </source>
</evidence>
<dbReference type="PANTHER" id="PTHR24326:SF576">
    <property type="entry name" value="HOMEOBOX-LEUCINE ZIPPER PROTEIN"/>
    <property type="match status" value="1"/>
</dbReference>
<evidence type="ECO:0000256" key="9">
    <source>
        <dbReference type="RuleBase" id="RU000682"/>
    </source>
</evidence>
<evidence type="ECO:0000256" key="5">
    <source>
        <dbReference type="ARBA" id="ARBA00023163"/>
    </source>
</evidence>
<dbReference type="Proteomes" id="UP000823775">
    <property type="component" value="Unassembled WGS sequence"/>
</dbReference>
<dbReference type="InterPro" id="IPR001356">
    <property type="entry name" value="HD"/>
</dbReference>
<comment type="subcellular location">
    <subcellularLocation>
        <location evidence="1 8 9">Nucleus</location>
    </subcellularLocation>
</comment>
<keyword evidence="4 8" id="KW-0371">Homeobox</keyword>
<evidence type="ECO:0000259" key="12">
    <source>
        <dbReference type="PROSITE" id="PS50071"/>
    </source>
</evidence>
<dbReference type="PROSITE" id="PS00027">
    <property type="entry name" value="HOMEOBOX_1"/>
    <property type="match status" value="1"/>
</dbReference>
<dbReference type="PRINTS" id="PR00031">
    <property type="entry name" value="HTHREPRESSR"/>
</dbReference>
<comment type="function">
    <text evidence="10">Transcription factor.</text>
</comment>
<keyword evidence="2 10" id="KW-0805">Transcription regulation</keyword>
<keyword evidence="5 10" id="KW-0804">Transcription</keyword>
<organism evidence="13 14">
    <name type="scientific">Datura stramonium</name>
    <name type="common">Jimsonweed</name>
    <name type="synonym">Common thornapple</name>
    <dbReference type="NCBI Taxonomy" id="4076"/>
    <lineage>
        <taxon>Eukaryota</taxon>
        <taxon>Viridiplantae</taxon>
        <taxon>Streptophyta</taxon>
        <taxon>Embryophyta</taxon>
        <taxon>Tracheophyta</taxon>
        <taxon>Spermatophyta</taxon>
        <taxon>Magnoliopsida</taxon>
        <taxon>eudicotyledons</taxon>
        <taxon>Gunneridae</taxon>
        <taxon>Pentapetalae</taxon>
        <taxon>asterids</taxon>
        <taxon>lamiids</taxon>
        <taxon>Solanales</taxon>
        <taxon>Solanaceae</taxon>
        <taxon>Solanoideae</taxon>
        <taxon>Datureae</taxon>
        <taxon>Datura</taxon>
    </lineage>
</organism>
<dbReference type="PROSITE" id="PS50071">
    <property type="entry name" value="HOMEOBOX_2"/>
    <property type="match status" value="1"/>
</dbReference>
<dbReference type="InterPro" id="IPR017970">
    <property type="entry name" value="Homeobox_CS"/>
</dbReference>
<comment type="similarity">
    <text evidence="7 10">Belongs to the HD-ZIP homeobox family. Class I subfamily.</text>
</comment>
<evidence type="ECO:0000256" key="11">
    <source>
        <dbReference type="SAM" id="MobiDB-lite"/>
    </source>
</evidence>
<accession>A0ABS8WIM4</accession>
<dbReference type="InterPro" id="IPR009057">
    <property type="entry name" value="Homeodomain-like_sf"/>
</dbReference>
<reference evidence="13 14" key="1">
    <citation type="journal article" date="2021" name="BMC Genomics">
        <title>Datura genome reveals duplications of psychoactive alkaloid biosynthetic genes and high mutation rate following tissue culture.</title>
        <authorList>
            <person name="Rajewski A."/>
            <person name="Carter-House D."/>
            <person name="Stajich J."/>
            <person name="Litt A."/>
        </authorList>
    </citation>
    <scope>NUCLEOTIDE SEQUENCE [LARGE SCALE GENOMIC DNA]</scope>
    <source>
        <strain evidence="13">AR-01</strain>
    </source>
</reference>
<dbReference type="PANTHER" id="PTHR24326">
    <property type="entry name" value="HOMEOBOX-LEUCINE ZIPPER PROTEIN"/>
    <property type="match status" value="1"/>
</dbReference>
<feature type="domain" description="Homeobox" evidence="12">
    <location>
        <begin position="55"/>
        <end position="110"/>
    </location>
</feature>
<evidence type="ECO:0000256" key="8">
    <source>
        <dbReference type="PROSITE-ProRule" id="PRU00108"/>
    </source>
</evidence>
<dbReference type="CDD" id="cd00086">
    <property type="entry name" value="homeodomain"/>
    <property type="match status" value="1"/>
</dbReference>
<evidence type="ECO:0000256" key="10">
    <source>
        <dbReference type="RuleBase" id="RU369038"/>
    </source>
</evidence>
<sequence length="221" mass="25506">MTHHHLDDPMSLISHYNPGIYNQLIPPDQGEGKPWRRRKKKKGETKSNTSGVVVRKRKLSEEQVNLLERSFGEEQKLETERKAKLAFELGLDPQQVAVWFQNKRARWKNKKLREEYSKLKSEHKATIIHKCRLETEILKMKEQLCEAGKEIQRLLLLESNFAGISSNINNSIITTNTTSSIFSLMEHPHFLGEQFGMDGILMANNNNNNISFGGDDQNTYI</sequence>
<gene>
    <name evidence="13" type="ORF">HAX54_044684</name>
</gene>